<proteinExistence type="evidence at transcript level"/>
<reference evidence="1" key="1">
    <citation type="journal article" date="2009" name="PLoS Genet.">
        <title>Sequencing, mapping, and analysis of 27,455 maize full-length cDNAs.</title>
        <authorList>
            <person name="Soderlund C."/>
            <person name="Descour A."/>
            <person name="Kudrna D."/>
            <person name="Bomhoff M."/>
            <person name="Boyd L."/>
            <person name="Currie J."/>
            <person name="Angelova A."/>
            <person name="Collura K."/>
            <person name="Wissotski M."/>
            <person name="Ashley E."/>
            <person name="Morrow D."/>
            <person name="Fernandes J."/>
            <person name="Walbot V."/>
            <person name="Yu Y."/>
        </authorList>
    </citation>
    <scope>NUCLEOTIDE SEQUENCE</scope>
    <source>
        <strain evidence="1">B73</strain>
    </source>
</reference>
<evidence type="ECO:0000313" key="1">
    <source>
        <dbReference type="EMBL" id="ACR37372.1"/>
    </source>
</evidence>
<organism evidence="1">
    <name type="scientific">Zea mays</name>
    <name type="common">Maize</name>
    <dbReference type="NCBI Taxonomy" id="4577"/>
    <lineage>
        <taxon>Eukaryota</taxon>
        <taxon>Viridiplantae</taxon>
        <taxon>Streptophyta</taxon>
        <taxon>Embryophyta</taxon>
        <taxon>Tracheophyta</taxon>
        <taxon>Spermatophyta</taxon>
        <taxon>Magnoliopsida</taxon>
        <taxon>Liliopsida</taxon>
        <taxon>Poales</taxon>
        <taxon>Poaceae</taxon>
        <taxon>PACMAD clade</taxon>
        <taxon>Panicoideae</taxon>
        <taxon>Andropogonodae</taxon>
        <taxon>Andropogoneae</taxon>
        <taxon>Tripsacinae</taxon>
        <taxon>Zea</taxon>
    </lineage>
</organism>
<dbReference type="EMBL" id="BT087019">
    <property type="protein sequence ID" value="ACR37372.1"/>
    <property type="molecule type" value="mRNA"/>
</dbReference>
<dbReference type="AlphaFoldDB" id="C4J872"/>
<name>C4J872_MAIZE</name>
<sequence>MNTIVVLDEGITKVVNREVLQLGQCTIIKVQIVWVTEVVLGAFDELQHFSITKVVNREVLQLGQCTIIKVQIVWVTEVVLGAFDERAAVERENASHGCLPLAGFLVVRVGLLHGEAGGVYVPPHHDLPPPVGSLLALRLHRSGH</sequence>
<protein>
    <submittedName>
        <fullName evidence="1">Uncharacterized protein</fullName>
    </submittedName>
</protein>
<accession>C4J872</accession>